<evidence type="ECO:0000256" key="2">
    <source>
        <dbReference type="SAM" id="MobiDB-lite"/>
    </source>
</evidence>
<feature type="compositionally biased region" description="Basic and acidic residues" evidence="2">
    <location>
        <begin position="65"/>
        <end position="80"/>
    </location>
</feature>
<dbReference type="GO" id="GO:0008270">
    <property type="term" value="F:zinc ion binding"/>
    <property type="evidence" value="ECO:0007669"/>
    <property type="project" value="UniProtKB-KW"/>
</dbReference>
<evidence type="ECO:0000259" key="3">
    <source>
        <dbReference type="PROSITE" id="PS50157"/>
    </source>
</evidence>
<comment type="caution">
    <text evidence="4">The sequence shown here is derived from an EMBL/GenBank/DDBJ whole genome shotgun (WGS) entry which is preliminary data.</text>
</comment>
<evidence type="ECO:0000313" key="5">
    <source>
        <dbReference type="Proteomes" id="UP001634394"/>
    </source>
</evidence>
<dbReference type="Proteomes" id="UP001634394">
    <property type="component" value="Unassembled WGS sequence"/>
</dbReference>
<keyword evidence="1" id="KW-0863">Zinc-finger</keyword>
<sequence length="342" mass="38891">MQQDHGGKKNFKCPSCGLEFHSIDNITRHLRFTHKWLPYSRQIKQDISESLKTPQERSSSKRIRDKPPSQERTPKRNRKECLTAKRGLFSGIIPNGNLVLVVQDDSDNDIVLSEPEEIEDFNIFSLLEDVALFENQGPLPNLFNFSENNELRTPRLPSPLIENTAPSTFILTPLSTVLSVPVNNVNLHQDPWSVDTLNVPFPSKTEDVMREGEHVTQTTSGACEVSSALDNVILPEIPSNEIKDSIQTKAGQIYEAIKVETSANQEPLEAKMMITLAINKTNKVTARDILDAAFGTYPMLLARRDVYFEELWKESIIRSRWKDDKPADVMDAHLWGKKHNFR</sequence>
<dbReference type="Gene3D" id="3.30.160.60">
    <property type="entry name" value="Classic Zinc Finger"/>
    <property type="match status" value="1"/>
</dbReference>
<dbReference type="InterPro" id="IPR013087">
    <property type="entry name" value="Znf_C2H2_type"/>
</dbReference>
<dbReference type="PROSITE" id="PS00028">
    <property type="entry name" value="ZINC_FINGER_C2H2_1"/>
    <property type="match status" value="1"/>
</dbReference>
<accession>A0ABD3WPH3</accession>
<keyword evidence="1" id="KW-0479">Metal-binding</keyword>
<dbReference type="SMART" id="SM00355">
    <property type="entry name" value="ZnF_C2H2"/>
    <property type="match status" value="1"/>
</dbReference>
<dbReference type="PROSITE" id="PS50157">
    <property type="entry name" value="ZINC_FINGER_C2H2_2"/>
    <property type="match status" value="1"/>
</dbReference>
<gene>
    <name evidence="4" type="ORF">ACJMK2_033794</name>
</gene>
<proteinExistence type="predicted"/>
<dbReference type="AlphaFoldDB" id="A0ABD3WPH3"/>
<protein>
    <recommendedName>
        <fullName evidence="3">C2H2-type domain-containing protein</fullName>
    </recommendedName>
</protein>
<feature type="domain" description="C2H2-type" evidence="3">
    <location>
        <begin position="11"/>
        <end position="34"/>
    </location>
</feature>
<dbReference type="InterPro" id="IPR036236">
    <property type="entry name" value="Znf_C2H2_sf"/>
</dbReference>
<keyword evidence="1" id="KW-0862">Zinc</keyword>
<feature type="region of interest" description="Disordered" evidence="2">
    <location>
        <begin position="47"/>
        <end position="80"/>
    </location>
</feature>
<evidence type="ECO:0000256" key="1">
    <source>
        <dbReference type="PROSITE-ProRule" id="PRU00042"/>
    </source>
</evidence>
<evidence type="ECO:0000313" key="4">
    <source>
        <dbReference type="EMBL" id="KAL3875885.1"/>
    </source>
</evidence>
<dbReference type="EMBL" id="JBJQND010000005">
    <property type="protein sequence ID" value="KAL3875885.1"/>
    <property type="molecule type" value="Genomic_DNA"/>
</dbReference>
<keyword evidence="5" id="KW-1185">Reference proteome</keyword>
<name>A0ABD3WPH3_SINWO</name>
<organism evidence="4 5">
    <name type="scientific">Sinanodonta woodiana</name>
    <name type="common">Chinese pond mussel</name>
    <name type="synonym">Anodonta woodiana</name>
    <dbReference type="NCBI Taxonomy" id="1069815"/>
    <lineage>
        <taxon>Eukaryota</taxon>
        <taxon>Metazoa</taxon>
        <taxon>Spiralia</taxon>
        <taxon>Lophotrochozoa</taxon>
        <taxon>Mollusca</taxon>
        <taxon>Bivalvia</taxon>
        <taxon>Autobranchia</taxon>
        <taxon>Heteroconchia</taxon>
        <taxon>Palaeoheterodonta</taxon>
        <taxon>Unionida</taxon>
        <taxon>Unionoidea</taxon>
        <taxon>Unionidae</taxon>
        <taxon>Unioninae</taxon>
        <taxon>Sinanodonta</taxon>
    </lineage>
</organism>
<reference evidence="4 5" key="1">
    <citation type="submission" date="2024-11" db="EMBL/GenBank/DDBJ databases">
        <title>Chromosome-level genome assembly of the freshwater bivalve Anodonta woodiana.</title>
        <authorList>
            <person name="Chen X."/>
        </authorList>
    </citation>
    <scope>NUCLEOTIDE SEQUENCE [LARGE SCALE GENOMIC DNA]</scope>
    <source>
        <strain evidence="4">MN2024</strain>
        <tissue evidence="4">Gills</tissue>
    </source>
</reference>
<dbReference type="SUPFAM" id="SSF57667">
    <property type="entry name" value="beta-beta-alpha zinc fingers"/>
    <property type="match status" value="1"/>
</dbReference>
<feature type="compositionally biased region" description="Basic and acidic residues" evidence="2">
    <location>
        <begin position="47"/>
        <end position="59"/>
    </location>
</feature>